<accession>A0A8J3JSR5</accession>
<evidence type="ECO:0000256" key="1">
    <source>
        <dbReference type="ARBA" id="ARBA00006484"/>
    </source>
</evidence>
<dbReference type="RefSeq" id="WP_203752266.1">
    <property type="nucleotide sequence ID" value="NZ_BONF01000034.1"/>
</dbReference>
<dbReference type="Pfam" id="PF00106">
    <property type="entry name" value="adh_short"/>
    <property type="match status" value="1"/>
</dbReference>
<dbReference type="Proteomes" id="UP000601223">
    <property type="component" value="Unassembled WGS sequence"/>
</dbReference>
<dbReference type="EMBL" id="BONF01000034">
    <property type="protein sequence ID" value="GIF84258.1"/>
    <property type="molecule type" value="Genomic_DNA"/>
</dbReference>
<sequence>MKSVFVTGSADGIGLQTARDLLAAGHRVVLHARDEQRAAQVRDAVPTAAAVVAGDVSSLAQTRSLAAAAAAHGPYDVVVHNVGVGSSSERVETEDGIERILAVNVLAPYLLTALLPLPERLIYLTSGLESGGRADFADLQFERKPWQGMQAYSDSKLHDVTLAFAVARLFPAVLSNAVDPGWIKTRMGGPNAPDSLAEGAETQVWLATADPAEVGFSGRYLKRRRDLRANPAAYDVSVQDRLLAACAQLTGEKFPA</sequence>
<proteinExistence type="inferred from homology"/>
<dbReference type="SUPFAM" id="SSF51735">
    <property type="entry name" value="NAD(P)-binding Rossmann-fold domains"/>
    <property type="match status" value="1"/>
</dbReference>
<dbReference type="InterPro" id="IPR002347">
    <property type="entry name" value="SDR_fam"/>
</dbReference>
<evidence type="ECO:0000256" key="2">
    <source>
        <dbReference type="ARBA" id="ARBA00023002"/>
    </source>
</evidence>
<dbReference type="AlphaFoldDB" id="A0A8J3JSR5"/>
<keyword evidence="2" id="KW-0560">Oxidoreductase</keyword>
<reference evidence="3 4" key="1">
    <citation type="submission" date="2021-01" db="EMBL/GenBank/DDBJ databases">
        <title>Whole genome shotgun sequence of Catellatospora bangladeshensis NBRC 107357.</title>
        <authorList>
            <person name="Komaki H."/>
            <person name="Tamura T."/>
        </authorList>
    </citation>
    <scope>NUCLEOTIDE SEQUENCE [LARGE SCALE GENOMIC DNA]</scope>
    <source>
        <strain evidence="3 4">NBRC 107357</strain>
    </source>
</reference>
<comment type="caution">
    <text evidence="3">The sequence shown here is derived from an EMBL/GenBank/DDBJ whole genome shotgun (WGS) entry which is preliminary data.</text>
</comment>
<dbReference type="InterPro" id="IPR036291">
    <property type="entry name" value="NAD(P)-bd_dom_sf"/>
</dbReference>
<organism evidence="3 4">
    <name type="scientific">Catellatospora bangladeshensis</name>
    <dbReference type="NCBI Taxonomy" id="310355"/>
    <lineage>
        <taxon>Bacteria</taxon>
        <taxon>Bacillati</taxon>
        <taxon>Actinomycetota</taxon>
        <taxon>Actinomycetes</taxon>
        <taxon>Micromonosporales</taxon>
        <taxon>Micromonosporaceae</taxon>
        <taxon>Catellatospora</taxon>
    </lineage>
</organism>
<comment type="similarity">
    <text evidence="1">Belongs to the short-chain dehydrogenases/reductases (SDR) family.</text>
</comment>
<name>A0A8J3JSR5_9ACTN</name>
<dbReference type="PANTHER" id="PTHR24320:SF274">
    <property type="entry name" value="CHAIN DEHYDROGENASE, PUTATIVE (AFU_ORTHOLOGUE AFUA_4G00440)-RELATED"/>
    <property type="match status" value="1"/>
</dbReference>
<dbReference type="PANTHER" id="PTHR24320">
    <property type="entry name" value="RETINOL DEHYDROGENASE"/>
    <property type="match status" value="1"/>
</dbReference>
<evidence type="ECO:0000313" key="4">
    <source>
        <dbReference type="Proteomes" id="UP000601223"/>
    </source>
</evidence>
<dbReference type="GO" id="GO:0016491">
    <property type="term" value="F:oxidoreductase activity"/>
    <property type="evidence" value="ECO:0007669"/>
    <property type="project" value="UniProtKB-KW"/>
</dbReference>
<evidence type="ECO:0000313" key="3">
    <source>
        <dbReference type="EMBL" id="GIF84258.1"/>
    </source>
</evidence>
<dbReference type="Gene3D" id="3.40.50.720">
    <property type="entry name" value="NAD(P)-binding Rossmann-like Domain"/>
    <property type="match status" value="1"/>
</dbReference>
<keyword evidence="4" id="KW-1185">Reference proteome</keyword>
<protein>
    <submittedName>
        <fullName evidence="3">Short-chain dehydrogenase</fullName>
    </submittedName>
</protein>
<gene>
    <name evidence="3" type="ORF">Cba03nite_56070</name>
</gene>
<dbReference type="PRINTS" id="PR00081">
    <property type="entry name" value="GDHRDH"/>
</dbReference>